<dbReference type="Proteomes" id="UP000316253">
    <property type="component" value="Unassembled WGS sequence"/>
</dbReference>
<dbReference type="AlphaFoldDB" id="A0A554J9E2"/>
<name>A0A554J9E2_9BACT</name>
<evidence type="ECO:0000313" key="2">
    <source>
        <dbReference type="Proteomes" id="UP000316253"/>
    </source>
</evidence>
<sequence>MNEQTQPYRGNEQIEIETTVEEEAQLSTEHAAKLLYFSFYFSQGLPALQVEIFQWLHQRYPSYRGDTLNKAQLLETLLRSVEKTVPEKATGPDGANATHAGIDRHKVLSEIESYSVRLLGCLNGEQVHSLLDYGQLTTSIATKMIRRDYHYLVERGSRPRFKQGDRNGPMHDPFLSHVCYYALMGRPTGVPEYDHLMQAVATIIRRDFSQDNQLIAVIARFNRLHHASVSVH</sequence>
<proteinExistence type="predicted"/>
<reference evidence="1 2" key="1">
    <citation type="submission" date="2017-08" db="EMBL/GenBank/DDBJ databases">
        <title>Mechanisms for carbon and nitrogen cycling indicate functional differentiation within the Candidate Phyla Radiation.</title>
        <authorList>
            <person name="Danczak R.E."/>
            <person name="Johnston M.D."/>
            <person name="Kenah C."/>
            <person name="Slattery M."/>
            <person name="Wrighton K.C."/>
            <person name="Wilkins M.J."/>
        </authorList>
    </citation>
    <scope>NUCLEOTIDE SEQUENCE [LARGE SCALE GENOMIC DNA]</scope>
    <source>
        <strain evidence="1">Gr01-1014_85</strain>
    </source>
</reference>
<dbReference type="EMBL" id="VMFD01000073">
    <property type="protein sequence ID" value="TSC64971.1"/>
    <property type="molecule type" value="Genomic_DNA"/>
</dbReference>
<evidence type="ECO:0000313" key="1">
    <source>
        <dbReference type="EMBL" id="TSC64971.1"/>
    </source>
</evidence>
<organism evidence="1 2">
    <name type="scientific">Candidatus Berkelbacteria bacterium Gr01-1014_85</name>
    <dbReference type="NCBI Taxonomy" id="2017150"/>
    <lineage>
        <taxon>Bacteria</taxon>
        <taxon>Candidatus Berkelbacteria</taxon>
    </lineage>
</organism>
<gene>
    <name evidence="1" type="ORF">CEO22_643</name>
</gene>
<comment type="caution">
    <text evidence="1">The sequence shown here is derived from an EMBL/GenBank/DDBJ whole genome shotgun (WGS) entry which is preliminary data.</text>
</comment>
<protein>
    <submittedName>
        <fullName evidence="1">Uncharacterized protein</fullName>
    </submittedName>
</protein>
<accession>A0A554J9E2</accession>